<keyword evidence="10" id="KW-1185">Reference proteome</keyword>
<evidence type="ECO:0000256" key="4">
    <source>
        <dbReference type="ARBA" id="ARBA00022692"/>
    </source>
</evidence>
<feature type="domain" description="Heme-copper oxidase subunit III family profile" evidence="8">
    <location>
        <begin position="1"/>
        <end position="193"/>
    </location>
</feature>
<evidence type="ECO:0000259" key="8">
    <source>
        <dbReference type="PROSITE" id="PS50253"/>
    </source>
</evidence>
<evidence type="ECO:0000256" key="7">
    <source>
        <dbReference type="RuleBase" id="RU003376"/>
    </source>
</evidence>
<keyword evidence="3" id="KW-1003">Cell membrane</keyword>
<gene>
    <name evidence="9" type="ORF">CJ263_04165</name>
</gene>
<evidence type="ECO:0000313" key="9">
    <source>
        <dbReference type="EMBL" id="ASV29483.1"/>
    </source>
</evidence>
<dbReference type="InterPro" id="IPR013833">
    <property type="entry name" value="Cyt_c_oxidase_su3_a-hlx"/>
</dbReference>
<dbReference type="Proteomes" id="UP000215244">
    <property type="component" value="Chromosome"/>
</dbReference>
<protein>
    <submittedName>
        <fullName evidence="9">Cytochrome oxidase subunit III</fullName>
    </submittedName>
</protein>
<dbReference type="GO" id="GO:0005886">
    <property type="term" value="C:plasma membrane"/>
    <property type="evidence" value="ECO:0007669"/>
    <property type="project" value="UniProtKB-SubCell"/>
</dbReference>
<evidence type="ECO:0000256" key="2">
    <source>
        <dbReference type="ARBA" id="ARBA00010581"/>
    </source>
</evidence>
<dbReference type="KEGG" id="marb:CJ263_04165"/>
<dbReference type="GO" id="GO:0004129">
    <property type="term" value="F:cytochrome-c oxidase activity"/>
    <property type="evidence" value="ECO:0007669"/>
    <property type="project" value="InterPro"/>
</dbReference>
<dbReference type="InterPro" id="IPR035973">
    <property type="entry name" value="Cyt_c_oxidase_su3-like_sf"/>
</dbReference>
<evidence type="ECO:0000256" key="1">
    <source>
        <dbReference type="ARBA" id="ARBA00004651"/>
    </source>
</evidence>
<dbReference type="Gene3D" id="1.20.120.80">
    <property type="entry name" value="Cytochrome c oxidase, subunit III, four-helix bundle"/>
    <property type="match status" value="1"/>
</dbReference>
<dbReference type="InterPro" id="IPR024791">
    <property type="entry name" value="Cyt_c/ubiquinol_Oxase_su3"/>
</dbReference>
<dbReference type="Pfam" id="PF00510">
    <property type="entry name" value="COX3"/>
    <property type="match status" value="1"/>
</dbReference>
<evidence type="ECO:0000256" key="3">
    <source>
        <dbReference type="ARBA" id="ARBA00022475"/>
    </source>
</evidence>
<comment type="subcellular location">
    <subcellularLocation>
        <location evidence="1 7">Cell membrane</location>
        <topology evidence="1 7">Multi-pass membrane protein</topology>
    </subcellularLocation>
</comment>
<dbReference type="OrthoDB" id="679789at2"/>
<keyword evidence="5" id="KW-1133">Transmembrane helix</keyword>
<dbReference type="AlphaFoldDB" id="A0A223V236"/>
<dbReference type="PANTHER" id="PTHR11403:SF2">
    <property type="entry name" value="CYTOCHROME BO(3) UBIQUINOL OXIDASE SUBUNIT 3"/>
    <property type="match status" value="1"/>
</dbReference>
<evidence type="ECO:0000256" key="5">
    <source>
        <dbReference type="ARBA" id="ARBA00022989"/>
    </source>
</evidence>
<keyword evidence="4 7" id="KW-0812">Transmembrane</keyword>
<dbReference type="RefSeq" id="WP_094996109.1">
    <property type="nucleotide sequence ID" value="NZ_BMJL01000001.1"/>
</dbReference>
<proteinExistence type="inferred from homology"/>
<dbReference type="SUPFAM" id="SSF81452">
    <property type="entry name" value="Cytochrome c oxidase subunit III-like"/>
    <property type="match status" value="1"/>
</dbReference>
<reference evidence="9 10" key="1">
    <citation type="submission" date="2017-08" db="EMBL/GenBank/DDBJ databases">
        <title>The complete genome sequence of Maribacter sp. B1, isolated from deep-sea sediment.</title>
        <authorList>
            <person name="Wu Y.-H."/>
            <person name="Cheng H."/>
            <person name="Xu X.-W."/>
        </authorList>
    </citation>
    <scope>NUCLEOTIDE SEQUENCE [LARGE SCALE GENOMIC DNA]</scope>
    <source>
        <strain evidence="9 10">B1</strain>
    </source>
</reference>
<name>A0A223V236_9FLAO</name>
<sequence>MDLTEGTEKEKSDRSKKMILWFGMVSLLMGFAGWTSAYIVSSSREDWVSSLNLPSSFYVSTAIIIASSFTYILAKKSVKEGNGKATTNWLVVTLALGIAFIVMQFNGFSQMVADGYYFTGPTSNIKLSYVFLIAMVHIVHVVAGLISLLVVLYNQYKGKYTKNEYLGISLGANFWHFLDLLWVYLLLFMTFVK</sequence>
<comment type="similarity">
    <text evidence="2 7">Belongs to the cytochrome c oxidase subunit 3 family.</text>
</comment>
<dbReference type="PANTHER" id="PTHR11403">
    <property type="entry name" value="CYTOCHROME C OXIDASE SUBUNIT III"/>
    <property type="match status" value="1"/>
</dbReference>
<evidence type="ECO:0000256" key="6">
    <source>
        <dbReference type="ARBA" id="ARBA00023136"/>
    </source>
</evidence>
<organism evidence="9 10">
    <name type="scientific">Maribacter cobaltidurans</name>
    <dbReference type="NCBI Taxonomy" id="1178778"/>
    <lineage>
        <taxon>Bacteria</taxon>
        <taxon>Pseudomonadati</taxon>
        <taxon>Bacteroidota</taxon>
        <taxon>Flavobacteriia</taxon>
        <taxon>Flavobacteriales</taxon>
        <taxon>Flavobacteriaceae</taxon>
        <taxon>Maribacter</taxon>
    </lineage>
</organism>
<accession>A0A223V236</accession>
<evidence type="ECO:0000313" key="10">
    <source>
        <dbReference type="Proteomes" id="UP000215244"/>
    </source>
</evidence>
<keyword evidence="6" id="KW-0472">Membrane</keyword>
<dbReference type="InterPro" id="IPR000298">
    <property type="entry name" value="Cyt_c_oxidase-like_su3"/>
</dbReference>
<dbReference type="GO" id="GO:0019646">
    <property type="term" value="P:aerobic electron transport chain"/>
    <property type="evidence" value="ECO:0007669"/>
    <property type="project" value="InterPro"/>
</dbReference>
<dbReference type="EMBL" id="CP022957">
    <property type="protein sequence ID" value="ASV29483.1"/>
    <property type="molecule type" value="Genomic_DNA"/>
</dbReference>
<dbReference type="PROSITE" id="PS50253">
    <property type="entry name" value="COX3"/>
    <property type="match status" value="1"/>
</dbReference>